<evidence type="ECO:0000256" key="2">
    <source>
        <dbReference type="SAM" id="Coils"/>
    </source>
</evidence>
<accession>A0A2J8ISB6</accession>
<name>A0A2J8ISB6_PANTR</name>
<dbReference type="Pfam" id="PF15796">
    <property type="entry name" value="KELK"/>
    <property type="match status" value="1"/>
</dbReference>
<evidence type="ECO:0000259" key="3">
    <source>
        <dbReference type="Pfam" id="PF15796"/>
    </source>
</evidence>
<reference evidence="4 5" key="1">
    <citation type="submission" date="2017-12" db="EMBL/GenBank/DDBJ databases">
        <title>High-resolution comparative analysis of great ape genomes.</title>
        <authorList>
            <person name="Pollen A."/>
            <person name="Hastie A."/>
            <person name="Hormozdiari F."/>
            <person name="Dougherty M."/>
            <person name="Liu R."/>
            <person name="Chaisson M."/>
            <person name="Hoppe E."/>
            <person name="Hill C."/>
            <person name="Pang A."/>
            <person name="Hillier L."/>
            <person name="Baker C."/>
            <person name="Armstrong J."/>
            <person name="Shendure J."/>
            <person name="Paten B."/>
            <person name="Wilson R."/>
            <person name="Chao H."/>
            <person name="Schneider V."/>
            <person name="Ventura M."/>
            <person name="Kronenberg Z."/>
            <person name="Murali S."/>
            <person name="Gordon D."/>
            <person name="Cantsilieris S."/>
            <person name="Munson K."/>
            <person name="Nelson B."/>
            <person name="Raja A."/>
            <person name="Underwood J."/>
            <person name="Diekhans M."/>
            <person name="Fiddes I."/>
            <person name="Haussler D."/>
            <person name="Eichler E."/>
        </authorList>
    </citation>
    <scope>NUCLEOTIDE SEQUENCE [LARGE SCALE GENOMIC DNA]</scope>
    <source>
        <strain evidence="4">Yerkes chimp pedigree #C0471</strain>
    </source>
</reference>
<evidence type="ECO:0000313" key="5">
    <source>
        <dbReference type="Proteomes" id="UP000236370"/>
    </source>
</evidence>
<dbReference type="AlphaFoldDB" id="A0A2J8ISB6"/>
<gene>
    <name evidence="4" type="ORF">CK820_G0053589</name>
</gene>
<comment type="caution">
    <text evidence="4">The sequence shown here is derived from an EMBL/GenBank/DDBJ whole genome shotgun (WGS) entry which is preliminary data.</text>
</comment>
<keyword evidence="1 2" id="KW-0175">Coiled coil</keyword>
<sequence>MVWQEKEDMHKQLVEASETLKSQAKELKDAHQQQKLALQEFLELNELMAELYSQKQKLEAQLKDTVAEASKECRLPEHIADFKQQKTS</sequence>
<evidence type="ECO:0000256" key="1">
    <source>
        <dbReference type="ARBA" id="ARBA00023054"/>
    </source>
</evidence>
<evidence type="ECO:0000313" key="4">
    <source>
        <dbReference type="EMBL" id="PNI13403.1"/>
    </source>
</evidence>
<feature type="domain" description="KELK-motif containing" evidence="3">
    <location>
        <begin position="3"/>
        <end position="65"/>
    </location>
</feature>
<feature type="coiled-coil region" evidence="2">
    <location>
        <begin position="6"/>
        <end position="68"/>
    </location>
</feature>
<organism evidence="4 5">
    <name type="scientific">Pan troglodytes</name>
    <name type="common">Chimpanzee</name>
    <dbReference type="NCBI Taxonomy" id="9598"/>
    <lineage>
        <taxon>Eukaryota</taxon>
        <taxon>Metazoa</taxon>
        <taxon>Chordata</taxon>
        <taxon>Craniata</taxon>
        <taxon>Vertebrata</taxon>
        <taxon>Euteleostomi</taxon>
        <taxon>Mammalia</taxon>
        <taxon>Eutheria</taxon>
        <taxon>Euarchontoglires</taxon>
        <taxon>Primates</taxon>
        <taxon>Haplorrhini</taxon>
        <taxon>Catarrhini</taxon>
        <taxon>Hominidae</taxon>
        <taxon>Pan</taxon>
    </lineage>
</organism>
<dbReference type="InterPro" id="IPR031597">
    <property type="entry name" value="KELK"/>
</dbReference>
<dbReference type="EMBL" id="NBAG03000606">
    <property type="protein sequence ID" value="PNI13403.1"/>
    <property type="molecule type" value="Genomic_DNA"/>
</dbReference>
<protein>
    <submittedName>
        <fullName evidence="4">MZT2A isoform 2</fullName>
    </submittedName>
</protein>
<proteinExistence type="predicted"/>
<dbReference type="Proteomes" id="UP000236370">
    <property type="component" value="Unassembled WGS sequence"/>
</dbReference>